<evidence type="ECO:0000313" key="2">
    <source>
        <dbReference type="EMBL" id="UQB04439.1"/>
    </source>
</evidence>
<gene>
    <name evidence="2" type="ORF">LIV34_002272</name>
</gene>
<feature type="transmembrane region" description="Helical" evidence="1">
    <location>
        <begin position="56"/>
        <end position="73"/>
    </location>
</feature>
<name>A0ABY4MNN1_9MICO</name>
<accession>A0ABY4MNN1</accession>
<evidence type="ECO:0000256" key="1">
    <source>
        <dbReference type="SAM" id="Phobius"/>
    </source>
</evidence>
<dbReference type="GeneID" id="92984043"/>
<sequence>MWTNLRDGTGLVVATLVTTALFPAIGVVIESGRWIALTIAGADTGAFTPIPDGNDPIVYVLQLGLFGLALVAARRIPMEGALLIAMAFHGTQLTVTRMLLGGQRWVSSGWDVAFVEPGPIALVLVHLALAGVVFVGVRWRREWRSPELRIPRGARVQKTDLR</sequence>
<reference evidence="2" key="1">
    <citation type="submission" date="2021-11" db="EMBL/GenBank/DDBJ databases">
        <authorList>
            <person name="Li G."/>
            <person name="Jia Q."/>
            <person name="Yang F."/>
            <person name="Zhang C."/>
            <person name="Singh A."/>
            <person name="Lorenz A.J."/>
            <person name="Jackson-Ziems T."/>
            <person name="Vidaver A."/>
            <person name="Alfano J.R."/>
        </authorList>
    </citation>
    <scope>NUCLEOTIDE SEQUENCE</scope>
    <source>
        <strain evidence="2">CNK-2</strain>
    </source>
</reference>
<dbReference type="Proteomes" id="UP001056208">
    <property type="component" value="Chromosome"/>
</dbReference>
<dbReference type="EMBL" id="CP086345">
    <property type="protein sequence ID" value="UQB04439.1"/>
    <property type="molecule type" value="Genomic_DNA"/>
</dbReference>
<evidence type="ECO:0000313" key="3">
    <source>
        <dbReference type="Proteomes" id="UP001056208"/>
    </source>
</evidence>
<feature type="transmembrane region" description="Helical" evidence="1">
    <location>
        <begin position="12"/>
        <end position="36"/>
    </location>
</feature>
<feature type="transmembrane region" description="Helical" evidence="1">
    <location>
        <begin position="120"/>
        <end position="139"/>
    </location>
</feature>
<protein>
    <submittedName>
        <fullName evidence="2">Uncharacterized protein</fullName>
    </submittedName>
</protein>
<keyword evidence="1" id="KW-0812">Transmembrane</keyword>
<dbReference type="RefSeq" id="WP_174545010.1">
    <property type="nucleotide sequence ID" value="NZ_CP033721.2"/>
</dbReference>
<feature type="transmembrane region" description="Helical" evidence="1">
    <location>
        <begin position="80"/>
        <end position="100"/>
    </location>
</feature>
<keyword evidence="1" id="KW-0472">Membrane</keyword>
<keyword evidence="1" id="KW-1133">Transmembrane helix</keyword>
<keyword evidence="3" id="KW-1185">Reference proteome</keyword>
<proteinExistence type="predicted"/>
<organism evidence="2 3">
    <name type="scientific">Clavibacter nebraskensis</name>
    <dbReference type="NCBI Taxonomy" id="31963"/>
    <lineage>
        <taxon>Bacteria</taxon>
        <taxon>Bacillati</taxon>
        <taxon>Actinomycetota</taxon>
        <taxon>Actinomycetes</taxon>
        <taxon>Micrococcales</taxon>
        <taxon>Microbacteriaceae</taxon>
        <taxon>Clavibacter</taxon>
    </lineage>
</organism>